<feature type="domain" description="C2H2-type" evidence="12">
    <location>
        <begin position="200"/>
        <end position="227"/>
    </location>
</feature>
<dbReference type="AlphaFoldDB" id="A0A182NYH0"/>
<feature type="binding site" evidence="11">
    <location>
        <position position="42"/>
    </location>
    <ligand>
        <name>Zn(2+)</name>
        <dbReference type="ChEBI" id="CHEBI:29105"/>
    </ligand>
</feature>
<dbReference type="InterPro" id="IPR050331">
    <property type="entry name" value="Zinc_finger"/>
</dbReference>
<evidence type="ECO:0000259" key="13">
    <source>
        <dbReference type="PROSITE" id="PS51915"/>
    </source>
</evidence>
<dbReference type="PANTHER" id="PTHR16515">
    <property type="entry name" value="PR DOMAIN ZINC FINGER PROTEIN"/>
    <property type="match status" value="1"/>
</dbReference>
<dbReference type="GO" id="GO:0010468">
    <property type="term" value="P:regulation of gene expression"/>
    <property type="evidence" value="ECO:0007669"/>
    <property type="project" value="TreeGrafter"/>
</dbReference>
<accession>A0A182NYH0</accession>
<dbReference type="PROSITE" id="PS00028">
    <property type="entry name" value="ZINC_FINGER_C2H2_1"/>
    <property type="match status" value="1"/>
</dbReference>
<dbReference type="SUPFAM" id="SSF57716">
    <property type="entry name" value="Glucocorticoid receptor-like (DNA-binding domain)"/>
    <property type="match status" value="1"/>
</dbReference>
<dbReference type="Proteomes" id="UP000075884">
    <property type="component" value="Unassembled WGS sequence"/>
</dbReference>
<reference evidence="14" key="2">
    <citation type="submission" date="2020-05" db="UniProtKB">
        <authorList>
            <consortium name="EnsemblMetazoa"/>
        </authorList>
    </citation>
    <scope>IDENTIFICATION</scope>
    <source>
        <strain evidence="14">WRAIR2</strain>
    </source>
</reference>
<keyword evidence="6" id="KW-0805">Transcription regulation</keyword>
<proteinExistence type="predicted"/>
<evidence type="ECO:0000256" key="6">
    <source>
        <dbReference type="ARBA" id="ARBA00023015"/>
    </source>
</evidence>
<evidence type="ECO:0000256" key="10">
    <source>
        <dbReference type="PROSITE-ProRule" id="PRU00042"/>
    </source>
</evidence>
<evidence type="ECO:0000256" key="7">
    <source>
        <dbReference type="ARBA" id="ARBA00023125"/>
    </source>
</evidence>
<keyword evidence="7" id="KW-0238">DNA-binding</keyword>
<feature type="binding site" evidence="11">
    <location>
        <position position="7"/>
    </location>
    <ligand>
        <name>Zn(2+)</name>
        <dbReference type="ChEBI" id="CHEBI:29105"/>
    </ligand>
</feature>
<evidence type="ECO:0000256" key="4">
    <source>
        <dbReference type="ARBA" id="ARBA00022771"/>
    </source>
</evidence>
<evidence type="ECO:0000256" key="5">
    <source>
        <dbReference type="ARBA" id="ARBA00022833"/>
    </source>
</evidence>
<evidence type="ECO:0000256" key="2">
    <source>
        <dbReference type="ARBA" id="ARBA00022723"/>
    </source>
</evidence>
<dbReference type="PROSITE" id="PS51915">
    <property type="entry name" value="ZAD"/>
    <property type="match status" value="1"/>
</dbReference>
<evidence type="ECO:0000256" key="3">
    <source>
        <dbReference type="ARBA" id="ARBA00022737"/>
    </source>
</evidence>
<comment type="subcellular location">
    <subcellularLocation>
        <location evidence="1">Nucleus</location>
    </subcellularLocation>
</comment>
<name>A0A182NYH0_9DIPT</name>
<dbReference type="Gene3D" id="3.30.160.60">
    <property type="entry name" value="Classic Zinc Finger"/>
    <property type="match status" value="1"/>
</dbReference>
<evidence type="ECO:0000259" key="12">
    <source>
        <dbReference type="PROSITE" id="PS50157"/>
    </source>
</evidence>
<dbReference type="STRING" id="7168.A0A182NYH0"/>
<evidence type="ECO:0000256" key="8">
    <source>
        <dbReference type="ARBA" id="ARBA00023163"/>
    </source>
</evidence>
<keyword evidence="8" id="KW-0804">Transcription</keyword>
<dbReference type="SMART" id="SM00355">
    <property type="entry name" value="ZnF_C2H2"/>
    <property type="match status" value="1"/>
</dbReference>
<dbReference type="PANTHER" id="PTHR16515:SF49">
    <property type="entry name" value="GASTRULA ZINC FINGER PROTEIN XLCGF49.1-LIKE-RELATED"/>
    <property type="match status" value="1"/>
</dbReference>
<dbReference type="GO" id="GO:0003677">
    <property type="term" value="F:DNA binding"/>
    <property type="evidence" value="ECO:0007669"/>
    <property type="project" value="UniProtKB-KW"/>
</dbReference>
<keyword evidence="2 11" id="KW-0479">Metal-binding</keyword>
<evidence type="ECO:0000256" key="9">
    <source>
        <dbReference type="ARBA" id="ARBA00023242"/>
    </source>
</evidence>
<dbReference type="GO" id="GO:0005634">
    <property type="term" value="C:nucleus"/>
    <property type="evidence" value="ECO:0007669"/>
    <property type="project" value="UniProtKB-SubCell"/>
</dbReference>
<dbReference type="VEuPathDB" id="VectorBase:ADIR014869"/>
<feature type="binding site" evidence="11">
    <location>
        <position position="45"/>
    </location>
    <ligand>
        <name>Zn(2+)</name>
        <dbReference type="ChEBI" id="CHEBI:29105"/>
    </ligand>
</feature>
<dbReference type="SMART" id="SM00868">
    <property type="entry name" value="zf-AD"/>
    <property type="match status" value="1"/>
</dbReference>
<dbReference type="InterPro" id="IPR036236">
    <property type="entry name" value="Znf_C2H2_sf"/>
</dbReference>
<sequence length="242" mass="27326">PDVCRGCGGRHAIKPLSDFGNVFRWCTSVHVSNTDGLPCNICDECMQMLAIAYQFKVLCIRTDKQLRDHFSHIENASSTENFSLDEGDKSAQQAYETQSIELIEETVSTSEEPPDEIPELHEYITKETIQIRGPAMELLAKDTRLCEKQAHSDEIVLSDSTEYLDESFMEIIPSANPSRTVPIVVVNSSPKVTNKQSHRFGCPECGKEFSSRTNMYRHQHSHRSSKPFKCDICKKEFTQSGS</sequence>
<dbReference type="SUPFAM" id="SSF57667">
    <property type="entry name" value="beta-beta-alpha zinc fingers"/>
    <property type="match status" value="1"/>
</dbReference>
<keyword evidence="5 11" id="KW-0862">Zinc</keyword>
<feature type="domain" description="ZAD" evidence="13">
    <location>
        <begin position="2"/>
        <end position="69"/>
    </location>
</feature>
<keyword evidence="4 10" id="KW-0863">Zinc-finger</keyword>
<evidence type="ECO:0000256" key="11">
    <source>
        <dbReference type="PROSITE-ProRule" id="PRU01263"/>
    </source>
</evidence>
<evidence type="ECO:0000256" key="1">
    <source>
        <dbReference type="ARBA" id="ARBA00004123"/>
    </source>
</evidence>
<dbReference type="InterPro" id="IPR013087">
    <property type="entry name" value="Znf_C2H2_type"/>
</dbReference>
<keyword evidence="15" id="KW-1185">Reference proteome</keyword>
<reference evidence="15" key="1">
    <citation type="submission" date="2013-03" db="EMBL/GenBank/DDBJ databases">
        <title>The Genome Sequence of Anopheles dirus WRAIR2.</title>
        <authorList>
            <consortium name="The Broad Institute Genomics Platform"/>
            <person name="Neafsey D.E."/>
            <person name="Walton C."/>
            <person name="Walker B."/>
            <person name="Young S.K."/>
            <person name="Zeng Q."/>
            <person name="Gargeya S."/>
            <person name="Fitzgerald M."/>
            <person name="Haas B."/>
            <person name="Abouelleil A."/>
            <person name="Allen A.W."/>
            <person name="Alvarado L."/>
            <person name="Arachchi H.M."/>
            <person name="Berlin A.M."/>
            <person name="Chapman S.B."/>
            <person name="Gainer-Dewar J."/>
            <person name="Goldberg J."/>
            <person name="Griggs A."/>
            <person name="Gujja S."/>
            <person name="Hansen M."/>
            <person name="Howarth C."/>
            <person name="Imamovic A."/>
            <person name="Ireland A."/>
            <person name="Larimer J."/>
            <person name="McCowan C."/>
            <person name="Murphy C."/>
            <person name="Pearson M."/>
            <person name="Poon T.W."/>
            <person name="Priest M."/>
            <person name="Roberts A."/>
            <person name="Saif S."/>
            <person name="Shea T."/>
            <person name="Sisk P."/>
            <person name="Sykes S."/>
            <person name="Wortman J."/>
            <person name="Nusbaum C."/>
            <person name="Birren B."/>
        </authorList>
    </citation>
    <scope>NUCLEOTIDE SEQUENCE [LARGE SCALE GENOMIC DNA]</scope>
    <source>
        <strain evidence="15">WRAIR2</strain>
    </source>
</reference>
<organism evidence="14 15">
    <name type="scientific">Anopheles dirus</name>
    <dbReference type="NCBI Taxonomy" id="7168"/>
    <lineage>
        <taxon>Eukaryota</taxon>
        <taxon>Metazoa</taxon>
        <taxon>Ecdysozoa</taxon>
        <taxon>Arthropoda</taxon>
        <taxon>Hexapoda</taxon>
        <taxon>Insecta</taxon>
        <taxon>Pterygota</taxon>
        <taxon>Neoptera</taxon>
        <taxon>Endopterygota</taxon>
        <taxon>Diptera</taxon>
        <taxon>Nematocera</taxon>
        <taxon>Culicoidea</taxon>
        <taxon>Culicidae</taxon>
        <taxon>Anophelinae</taxon>
        <taxon>Anopheles</taxon>
    </lineage>
</organism>
<evidence type="ECO:0000313" key="15">
    <source>
        <dbReference type="Proteomes" id="UP000075884"/>
    </source>
</evidence>
<dbReference type="GO" id="GO:0008270">
    <property type="term" value="F:zinc ion binding"/>
    <property type="evidence" value="ECO:0007669"/>
    <property type="project" value="UniProtKB-UniRule"/>
</dbReference>
<keyword evidence="3" id="KW-0677">Repeat</keyword>
<dbReference type="EnsemblMetazoa" id="ADIR014869-RA">
    <property type="protein sequence ID" value="ADIR014869-PA"/>
    <property type="gene ID" value="ADIR014869"/>
</dbReference>
<dbReference type="PROSITE" id="PS50157">
    <property type="entry name" value="ZINC_FINGER_C2H2_2"/>
    <property type="match status" value="1"/>
</dbReference>
<keyword evidence="9" id="KW-0539">Nucleus</keyword>
<dbReference type="InterPro" id="IPR012934">
    <property type="entry name" value="Znf_AD"/>
</dbReference>
<evidence type="ECO:0000313" key="14">
    <source>
        <dbReference type="EnsemblMetazoa" id="ADIR014869-PA"/>
    </source>
</evidence>
<protein>
    <submittedName>
        <fullName evidence="14">Uncharacterized protein</fullName>
    </submittedName>
</protein>
<feature type="binding site" evidence="11">
    <location>
        <position position="4"/>
    </location>
    <ligand>
        <name>Zn(2+)</name>
        <dbReference type="ChEBI" id="CHEBI:29105"/>
    </ligand>
</feature>